<name>D8SRN7_SELML</name>
<accession>D8SRN7</accession>
<proteinExistence type="predicted"/>
<dbReference type="EMBL" id="GL377636">
    <property type="protein sequence ID" value="EFJ12894.1"/>
    <property type="molecule type" value="Genomic_DNA"/>
</dbReference>
<dbReference type="KEGG" id="smo:SELMODRAFT_424989"/>
<sequence length="425" mass="47814">MEPPPTEPWQLEKALGAPLLERLPVSWKRLAQLEGVFGRDKAAALFASPAECQAEDVSTVASLVLNRGYQSPSWEDLHSLCLTGIWELCLRYLDPTMEEVLAPGTNSATLDEAETKSWPDLLLFAKKRLVFKSEHRARREELGSAWSTLAYSLGNISPCFHRGLDWTLGAATGARMLRFGVFWPDGDMALSPLLDIGYVSSRYEAIKSSINLIRIALSWLSVLEESNHTMLMPYQAVASHVYGNGKITRKLEMVDGIAIKTIQPWKLHELHGYSKLEYVERAYSVKSRHVARLDWQRDIVRDDVYRVQSKVFGFPARPTQQEQLVQAVKHTLLGLDALHGPVLGWLYVGRAGAGSPGMGIQEQAREKRLSIRAVFPVLVNARLVANFPTSRKNEERKRVGRSFVYYGLLRSATKRSQTAVKNTIW</sequence>
<dbReference type="InParanoid" id="D8SRN7"/>
<evidence type="ECO:0000313" key="2">
    <source>
        <dbReference type="Proteomes" id="UP000001514"/>
    </source>
</evidence>
<organism evidence="2">
    <name type="scientific">Selaginella moellendorffii</name>
    <name type="common">Spikemoss</name>
    <dbReference type="NCBI Taxonomy" id="88036"/>
    <lineage>
        <taxon>Eukaryota</taxon>
        <taxon>Viridiplantae</taxon>
        <taxon>Streptophyta</taxon>
        <taxon>Embryophyta</taxon>
        <taxon>Tracheophyta</taxon>
        <taxon>Lycopodiopsida</taxon>
        <taxon>Selaginellales</taxon>
        <taxon>Selaginellaceae</taxon>
        <taxon>Selaginella</taxon>
    </lineage>
</organism>
<reference evidence="1 2" key="1">
    <citation type="journal article" date="2011" name="Science">
        <title>The Selaginella genome identifies genetic changes associated with the evolution of vascular plants.</title>
        <authorList>
            <person name="Banks J.A."/>
            <person name="Nishiyama T."/>
            <person name="Hasebe M."/>
            <person name="Bowman J.L."/>
            <person name="Gribskov M."/>
            <person name="dePamphilis C."/>
            <person name="Albert V.A."/>
            <person name="Aono N."/>
            <person name="Aoyama T."/>
            <person name="Ambrose B.A."/>
            <person name="Ashton N.W."/>
            <person name="Axtell M.J."/>
            <person name="Barker E."/>
            <person name="Barker M.S."/>
            <person name="Bennetzen J.L."/>
            <person name="Bonawitz N.D."/>
            <person name="Chapple C."/>
            <person name="Cheng C."/>
            <person name="Correa L.G."/>
            <person name="Dacre M."/>
            <person name="DeBarry J."/>
            <person name="Dreyer I."/>
            <person name="Elias M."/>
            <person name="Engstrom E.M."/>
            <person name="Estelle M."/>
            <person name="Feng L."/>
            <person name="Finet C."/>
            <person name="Floyd S.K."/>
            <person name="Frommer W.B."/>
            <person name="Fujita T."/>
            <person name="Gramzow L."/>
            <person name="Gutensohn M."/>
            <person name="Harholt J."/>
            <person name="Hattori M."/>
            <person name="Heyl A."/>
            <person name="Hirai T."/>
            <person name="Hiwatashi Y."/>
            <person name="Ishikawa M."/>
            <person name="Iwata M."/>
            <person name="Karol K.G."/>
            <person name="Koehler B."/>
            <person name="Kolukisaoglu U."/>
            <person name="Kubo M."/>
            <person name="Kurata T."/>
            <person name="Lalonde S."/>
            <person name="Li K."/>
            <person name="Li Y."/>
            <person name="Litt A."/>
            <person name="Lyons E."/>
            <person name="Manning G."/>
            <person name="Maruyama T."/>
            <person name="Michael T.P."/>
            <person name="Mikami K."/>
            <person name="Miyazaki S."/>
            <person name="Morinaga S."/>
            <person name="Murata T."/>
            <person name="Mueller-Roeber B."/>
            <person name="Nelson D.R."/>
            <person name="Obara M."/>
            <person name="Oguri Y."/>
            <person name="Olmstead R.G."/>
            <person name="Onodera N."/>
            <person name="Petersen B.L."/>
            <person name="Pils B."/>
            <person name="Prigge M."/>
            <person name="Rensing S.A."/>
            <person name="Riano-Pachon D.M."/>
            <person name="Roberts A.W."/>
            <person name="Sato Y."/>
            <person name="Scheller H.V."/>
            <person name="Schulz B."/>
            <person name="Schulz C."/>
            <person name="Shakirov E.V."/>
            <person name="Shibagaki N."/>
            <person name="Shinohara N."/>
            <person name="Shippen D.E."/>
            <person name="Soerensen I."/>
            <person name="Sotooka R."/>
            <person name="Sugimoto N."/>
            <person name="Sugita M."/>
            <person name="Sumikawa N."/>
            <person name="Tanurdzic M."/>
            <person name="Theissen G."/>
            <person name="Ulvskov P."/>
            <person name="Wakazuki S."/>
            <person name="Weng J.K."/>
            <person name="Willats W.W."/>
            <person name="Wipf D."/>
            <person name="Wolf P.G."/>
            <person name="Yang L."/>
            <person name="Zimmer A.D."/>
            <person name="Zhu Q."/>
            <person name="Mitros T."/>
            <person name="Hellsten U."/>
            <person name="Loque D."/>
            <person name="Otillar R."/>
            <person name="Salamov A."/>
            <person name="Schmutz J."/>
            <person name="Shapiro H."/>
            <person name="Lindquist E."/>
            <person name="Lucas S."/>
            <person name="Rokhsar D."/>
            <person name="Grigoriev I.V."/>
        </authorList>
    </citation>
    <scope>NUCLEOTIDE SEQUENCE [LARGE SCALE GENOMIC DNA]</scope>
</reference>
<keyword evidence="2" id="KW-1185">Reference proteome</keyword>
<dbReference type="Proteomes" id="UP000001514">
    <property type="component" value="Unassembled WGS sequence"/>
</dbReference>
<gene>
    <name evidence="1" type="ORF">SELMODRAFT_424989</name>
</gene>
<dbReference type="HOGENOM" id="CLU_684073_0_0_1"/>
<evidence type="ECO:0000313" key="1">
    <source>
        <dbReference type="EMBL" id="EFJ12894.1"/>
    </source>
</evidence>
<dbReference type="AlphaFoldDB" id="D8SRN7"/>
<dbReference type="Gramene" id="EFJ12894">
    <property type="protein sequence ID" value="EFJ12894"/>
    <property type="gene ID" value="SELMODRAFT_424989"/>
</dbReference>
<protein>
    <submittedName>
        <fullName evidence="1">Uncharacterized protein</fullName>
    </submittedName>
</protein>